<sequence>MRAQTVGYIATAFGLVAGLAWNDAIKAFIENIFPLGQGTMWAKFIYAVIITIFVVVITRYLLRLANRK</sequence>
<gene>
    <name evidence="2" type="ORF">A2Z10_02950</name>
</gene>
<evidence type="ECO:0000313" key="3">
    <source>
        <dbReference type="Proteomes" id="UP000176639"/>
    </source>
</evidence>
<organism evidence="2 3">
    <name type="scientific">Candidatus Azambacteria bacterium RBG_16_47_10</name>
    <dbReference type="NCBI Taxonomy" id="1797292"/>
    <lineage>
        <taxon>Bacteria</taxon>
        <taxon>Candidatus Azamiibacteriota</taxon>
    </lineage>
</organism>
<keyword evidence="1" id="KW-0812">Transmembrane</keyword>
<dbReference type="Proteomes" id="UP000176639">
    <property type="component" value="Unassembled WGS sequence"/>
</dbReference>
<evidence type="ECO:0000256" key="1">
    <source>
        <dbReference type="SAM" id="Phobius"/>
    </source>
</evidence>
<accession>A0A1F5B119</accession>
<name>A0A1F5B119_9BACT</name>
<dbReference type="Pfam" id="PF18898">
    <property type="entry name" value="DUF5654"/>
    <property type="match status" value="1"/>
</dbReference>
<evidence type="ECO:0000313" key="2">
    <source>
        <dbReference type="EMBL" id="OGD24234.1"/>
    </source>
</evidence>
<protein>
    <submittedName>
        <fullName evidence="2">Uncharacterized protein</fullName>
    </submittedName>
</protein>
<proteinExistence type="predicted"/>
<dbReference type="InterPro" id="IPR043713">
    <property type="entry name" value="DUF5654"/>
</dbReference>
<keyword evidence="1" id="KW-1133">Transmembrane helix</keyword>
<dbReference type="EMBL" id="MEYI01000009">
    <property type="protein sequence ID" value="OGD24234.1"/>
    <property type="molecule type" value="Genomic_DNA"/>
</dbReference>
<feature type="transmembrane region" description="Helical" evidence="1">
    <location>
        <begin position="44"/>
        <end position="62"/>
    </location>
</feature>
<dbReference type="AlphaFoldDB" id="A0A1F5B119"/>
<keyword evidence="1" id="KW-0472">Membrane</keyword>
<reference evidence="2 3" key="1">
    <citation type="journal article" date="2016" name="Nat. Commun.">
        <title>Thousands of microbial genomes shed light on interconnected biogeochemical processes in an aquifer system.</title>
        <authorList>
            <person name="Anantharaman K."/>
            <person name="Brown C.T."/>
            <person name="Hug L.A."/>
            <person name="Sharon I."/>
            <person name="Castelle C.J."/>
            <person name="Probst A.J."/>
            <person name="Thomas B.C."/>
            <person name="Singh A."/>
            <person name="Wilkins M.J."/>
            <person name="Karaoz U."/>
            <person name="Brodie E.L."/>
            <person name="Williams K.H."/>
            <person name="Hubbard S.S."/>
            <person name="Banfield J.F."/>
        </authorList>
    </citation>
    <scope>NUCLEOTIDE SEQUENCE [LARGE SCALE GENOMIC DNA]</scope>
</reference>
<comment type="caution">
    <text evidence="2">The sequence shown here is derived from an EMBL/GenBank/DDBJ whole genome shotgun (WGS) entry which is preliminary data.</text>
</comment>